<evidence type="ECO:0000256" key="2">
    <source>
        <dbReference type="SAM" id="MobiDB-lite"/>
    </source>
</evidence>
<dbReference type="EMBL" id="HBFB01018661">
    <property type="protein sequence ID" value="CAD8682071.1"/>
    <property type="molecule type" value="Transcribed_RNA"/>
</dbReference>
<dbReference type="SMART" id="SM00028">
    <property type="entry name" value="TPR"/>
    <property type="match status" value="2"/>
</dbReference>
<dbReference type="InterPro" id="IPR052658">
    <property type="entry name" value="TPR-containing"/>
</dbReference>
<reference evidence="3" key="1">
    <citation type="submission" date="2021-01" db="EMBL/GenBank/DDBJ databases">
        <authorList>
            <person name="Corre E."/>
            <person name="Pelletier E."/>
            <person name="Niang G."/>
            <person name="Scheremetjew M."/>
            <person name="Finn R."/>
            <person name="Kale V."/>
            <person name="Holt S."/>
            <person name="Cochrane G."/>
            <person name="Meng A."/>
            <person name="Brown T."/>
            <person name="Cohen L."/>
        </authorList>
    </citation>
    <scope>NUCLEOTIDE SEQUENCE</scope>
    <source>
        <strain evidence="3">SAG 11-49</strain>
    </source>
</reference>
<keyword evidence="1" id="KW-0802">TPR repeat</keyword>
<evidence type="ECO:0000256" key="1">
    <source>
        <dbReference type="PROSITE-ProRule" id="PRU00339"/>
    </source>
</evidence>
<organism evidence="3">
    <name type="scientific">Chlamydomonas leiostraca</name>
    <dbReference type="NCBI Taxonomy" id="1034604"/>
    <lineage>
        <taxon>Eukaryota</taxon>
        <taxon>Viridiplantae</taxon>
        <taxon>Chlorophyta</taxon>
        <taxon>core chlorophytes</taxon>
        <taxon>Chlorophyceae</taxon>
        <taxon>CS clade</taxon>
        <taxon>Chlamydomonadales</taxon>
        <taxon>Chlamydomonadaceae</taxon>
        <taxon>Chlamydomonas</taxon>
    </lineage>
</organism>
<proteinExistence type="predicted"/>
<gene>
    <name evidence="3" type="ORF">CLEI1391_LOCUS10489</name>
</gene>
<feature type="repeat" description="TPR" evidence="1">
    <location>
        <begin position="110"/>
        <end position="143"/>
    </location>
</feature>
<dbReference type="AlphaFoldDB" id="A0A7S0WSP5"/>
<dbReference type="PANTHER" id="PTHR15544:SF0">
    <property type="entry name" value="TETRATRICOPEPTIDE REPEAT PROTEIN 33"/>
    <property type="match status" value="1"/>
</dbReference>
<dbReference type="SUPFAM" id="SSF48452">
    <property type="entry name" value="TPR-like"/>
    <property type="match status" value="1"/>
</dbReference>
<evidence type="ECO:0000313" key="3">
    <source>
        <dbReference type="EMBL" id="CAD8682071.1"/>
    </source>
</evidence>
<accession>A0A7S0WSP5</accession>
<feature type="region of interest" description="Disordered" evidence="2">
    <location>
        <begin position="13"/>
        <end position="32"/>
    </location>
</feature>
<dbReference type="PROSITE" id="PS50005">
    <property type="entry name" value="TPR"/>
    <property type="match status" value="2"/>
</dbReference>
<feature type="repeat" description="TPR" evidence="1">
    <location>
        <begin position="38"/>
        <end position="71"/>
    </location>
</feature>
<dbReference type="InterPro" id="IPR011990">
    <property type="entry name" value="TPR-like_helical_dom_sf"/>
</dbReference>
<feature type="region of interest" description="Disordered" evidence="2">
    <location>
        <begin position="166"/>
        <end position="185"/>
    </location>
</feature>
<dbReference type="PANTHER" id="PTHR15544">
    <property type="entry name" value="OSMOSIS RESPONSIVE FACTOR"/>
    <property type="match status" value="1"/>
</dbReference>
<feature type="compositionally biased region" description="Gly residues" evidence="2">
    <location>
        <begin position="176"/>
        <end position="185"/>
    </location>
</feature>
<sequence length="185" mass="19698">MLKIKSKSGLKPQNLAAFNDDSDDDAAGYPSAASTASAAELKALGQSKAEAGAWEEALRAWQQAIASNPPPLELAALHELRAQVLMEAGSRDWEAIREAQRSVELAPHYAPALLTLARAQLNYGEPQLALNSYSRLLAVQPENEEARSELDNCRMLALQLKQKPGQRAHVGAGQAATGGGDAMAE</sequence>
<protein>
    <submittedName>
        <fullName evidence="3">Uncharacterized protein</fullName>
    </submittedName>
</protein>
<name>A0A7S0WSP5_9CHLO</name>
<dbReference type="InterPro" id="IPR019734">
    <property type="entry name" value="TPR_rpt"/>
</dbReference>
<dbReference type="Gene3D" id="1.25.40.10">
    <property type="entry name" value="Tetratricopeptide repeat domain"/>
    <property type="match status" value="1"/>
</dbReference>